<keyword evidence="3 5" id="KW-1133">Transmembrane helix</keyword>
<dbReference type="Gene3D" id="1.20.120.1630">
    <property type="match status" value="1"/>
</dbReference>
<evidence type="ECO:0000313" key="7">
    <source>
        <dbReference type="Proteomes" id="UP000297982"/>
    </source>
</evidence>
<name>A0A4Z0H2F3_9BACI</name>
<dbReference type="Pfam" id="PF04140">
    <property type="entry name" value="ICMT"/>
    <property type="match status" value="1"/>
</dbReference>
<reference evidence="6 7" key="1">
    <citation type="journal article" date="2003" name="Int. J. Syst. Evol. Microbiol.">
        <title>Halobacillus salinus sp. nov., isolated from a salt lake on the coast of the East Sea in Korea.</title>
        <authorList>
            <person name="Yoon J.H."/>
            <person name="Kang K.H."/>
            <person name="Park Y.H."/>
        </authorList>
    </citation>
    <scope>NUCLEOTIDE SEQUENCE [LARGE SCALE GENOMIC DNA]</scope>
    <source>
        <strain evidence="6 7">HSL-3</strain>
    </source>
</reference>
<evidence type="ECO:0000256" key="5">
    <source>
        <dbReference type="SAM" id="Phobius"/>
    </source>
</evidence>
<feature type="transmembrane region" description="Helical" evidence="5">
    <location>
        <begin position="125"/>
        <end position="153"/>
    </location>
</feature>
<proteinExistence type="predicted"/>
<evidence type="ECO:0008006" key="8">
    <source>
        <dbReference type="Google" id="ProtNLM"/>
    </source>
</evidence>
<dbReference type="EMBL" id="SRJC01000001">
    <property type="protein sequence ID" value="TGB04578.1"/>
    <property type="molecule type" value="Genomic_DNA"/>
</dbReference>
<sequence length="169" mass="20128">MDWLLIGLFSFLIFQRLSELAIAKSNKKWMLERGGREIGQEHYFLFILLHTLFFVSILVEFSLTDFSWSYVTWIALTFFSVLQLLRIYCIATLGRRWNTRIIIIPEEKPIQKGLYRFMSHPNYTIVFFELIAIPLLFHAYITAVIFPVFHLLILRIRIPAENRALKERV</sequence>
<evidence type="ECO:0000256" key="2">
    <source>
        <dbReference type="ARBA" id="ARBA00022692"/>
    </source>
</evidence>
<evidence type="ECO:0000256" key="4">
    <source>
        <dbReference type="ARBA" id="ARBA00023136"/>
    </source>
</evidence>
<dbReference type="InterPro" id="IPR007269">
    <property type="entry name" value="ICMT_MeTrfase"/>
</dbReference>
<keyword evidence="4 5" id="KW-0472">Membrane</keyword>
<feature type="transmembrane region" description="Helical" evidence="5">
    <location>
        <begin position="70"/>
        <end position="88"/>
    </location>
</feature>
<evidence type="ECO:0000256" key="3">
    <source>
        <dbReference type="ARBA" id="ARBA00022989"/>
    </source>
</evidence>
<gene>
    <name evidence="6" type="ORF">E4663_06185</name>
</gene>
<dbReference type="GO" id="GO:0016020">
    <property type="term" value="C:membrane"/>
    <property type="evidence" value="ECO:0007669"/>
    <property type="project" value="UniProtKB-SubCell"/>
</dbReference>
<keyword evidence="2 5" id="KW-0812">Transmembrane</keyword>
<keyword evidence="7" id="KW-1185">Reference proteome</keyword>
<dbReference type="STRING" id="192814.GCA_900166575_01640"/>
<evidence type="ECO:0000256" key="1">
    <source>
        <dbReference type="ARBA" id="ARBA00004141"/>
    </source>
</evidence>
<evidence type="ECO:0000313" key="6">
    <source>
        <dbReference type="EMBL" id="TGB04578.1"/>
    </source>
</evidence>
<organism evidence="6 7">
    <name type="scientific">Halobacillus salinus</name>
    <dbReference type="NCBI Taxonomy" id="192814"/>
    <lineage>
        <taxon>Bacteria</taxon>
        <taxon>Bacillati</taxon>
        <taxon>Bacillota</taxon>
        <taxon>Bacilli</taxon>
        <taxon>Bacillales</taxon>
        <taxon>Bacillaceae</taxon>
        <taxon>Halobacillus</taxon>
    </lineage>
</organism>
<comment type="subcellular location">
    <subcellularLocation>
        <location evidence="1">Membrane</location>
        <topology evidence="1">Multi-pass membrane protein</topology>
    </subcellularLocation>
</comment>
<comment type="caution">
    <text evidence="6">The sequence shown here is derived from an EMBL/GenBank/DDBJ whole genome shotgun (WGS) entry which is preliminary data.</text>
</comment>
<dbReference type="GO" id="GO:0004671">
    <property type="term" value="F:protein C-terminal S-isoprenylcysteine carboxyl O-methyltransferase activity"/>
    <property type="evidence" value="ECO:0007669"/>
    <property type="project" value="InterPro"/>
</dbReference>
<accession>A0A4Z0H2F3</accession>
<dbReference type="Proteomes" id="UP000297982">
    <property type="component" value="Unassembled WGS sequence"/>
</dbReference>
<dbReference type="RefSeq" id="WP_135326967.1">
    <property type="nucleotide sequence ID" value="NZ_SRJC01000001.1"/>
</dbReference>
<dbReference type="AlphaFoldDB" id="A0A4Z0H2F3"/>
<protein>
    <recommendedName>
        <fullName evidence="8">Isoprenylcysteine carboxyl methyltransferase</fullName>
    </recommendedName>
</protein>
<feature type="transmembrane region" description="Helical" evidence="5">
    <location>
        <begin position="43"/>
        <end position="63"/>
    </location>
</feature>